<keyword evidence="2" id="KW-0472">Membrane</keyword>
<feature type="transmembrane region" description="Helical" evidence="2">
    <location>
        <begin position="229"/>
        <end position="254"/>
    </location>
</feature>
<protein>
    <recommendedName>
        <fullName evidence="4">Fibronectin type-III domain-containing protein</fullName>
    </recommendedName>
</protein>
<dbReference type="AlphaFoldDB" id="A0A9D3QBJ0"/>
<dbReference type="Pfam" id="PF01108">
    <property type="entry name" value="Tissue_fac"/>
    <property type="match status" value="1"/>
</dbReference>
<evidence type="ECO:0000313" key="5">
    <source>
        <dbReference type="EMBL" id="KAG7483964.1"/>
    </source>
</evidence>
<feature type="region of interest" description="Disordered" evidence="1">
    <location>
        <begin position="298"/>
        <end position="392"/>
    </location>
</feature>
<keyword evidence="2" id="KW-1133">Transmembrane helix</keyword>
<dbReference type="PANTHER" id="PTHR20859:SF94">
    <property type="entry name" value="CYTOKINE RECEPTOR FAMILY MEMBER B7"/>
    <property type="match status" value="1"/>
</dbReference>
<dbReference type="SUPFAM" id="SSF49265">
    <property type="entry name" value="Fibronectin type III"/>
    <property type="match status" value="2"/>
</dbReference>
<dbReference type="InterPro" id="IPR003961">
    <property type="entry name" value="FN3_dom"/>
</dbReference>
<keyword evidence="6" id="KW-1185">Reference proteome</keyword>
<evidence type="ECO:0000256" key="3">
    <source>
        <dbReference type="SAM" id="SignalP"/>
    </source>
</evidence>
<dbReference type="Proteomes" id="UP001046870">
    <property type="component" value="Chromosome 3"/>
</dbReference>
<feature type="compositionally biased region" description="Basic and acidic residues" evidence="1">
    <location>
        <begin position="305"/>
        <end position="326"/>
    </location>
</feature>
<organism evidence="5 6">
    <name type="scientific">Megalops atlanticus</name>
    <name type="common">Tarpon</name>
    <name type="synonym">Clupea gigantea</name>
    <dbReference type="NCBI Taxonomy" id="7932"/>
    <lineage>
        <taxon>Eukaryota</taxon>
        <taxon>Metazoa</taxon>
        <taxon>Chordata</taxon>
        <taxon>Craniata</taxon>
        <taxon>Vertebrata</taxon>
        <taxon>Euteleostomi</taxon>
        <taxon>Actinopterygii</taxon>
        <taxon>Neopterygii</taxon>
        <taxon>Teleostei</taxon>
        <taxon>Elopiformes</taxon>
        <taxon>Megalopidae</taxon>
        <taxon>Megalops</taxon>
    </lineage>
</organism>
<feature type="compositionally biased region" description="Polar residues" evidence="1">
    <location>
        <begin position="372"/>
        <end position="382"/>
    </location>
</feature>
<dbReference type="GO" id="GO:0005886">
    <property type="term" value="C:plasma membrane"/>
    <property type="evidence" value="ECO:0007669"/>
    <property type="project" value="TreeGrafter"/>
</dbReference>
<dbReference type="OrthoDB" id="8805892at2759"/>
<feature type="domain" description="Fibronectin type-III" evidence="4">
    <location>
        <begin position="27"/>
        <end position="122"/>
    </location>
</feature>
<dbReference type="PANTHER" id="PTHR20859">
    <property type="entry name" value="INTERFERON/INTERLEUKIN RECEPTOR"/>
    <property type="match status" value="1"/>
</dbReference>
<proteinExistence type="predicted"/>
<dbReference type="CDD" id="cd00063">
    <property type="entry name" value="FN3"/>
    <property type="match status" value="1"/>
</dbReference>
<feature type="compositionally biased region" description="Low complexity" evidence="1">
    <location>
        <begin position="351"/>
        <end position="362"/>
    </location>
</feature>
<evidence type="ECO:0000313" key="6">
    <source>
        <dbReference type="Proteomes" id="UP001046870"/>
    </source>
</evidence>
<keyword evidence="3" id="KW-0732">Signal</keyword>
<sequence length="467" mass="51271">MDYSLWIPTAILQVLFCGFAAGHNLSGPDNVTVVIKNGQATVFWDPPEWAPSLAHYQVELKRYSRSGGWSAVPACNSTHLTCCDISDIIRPLDYYFVRVRLVTEHTASQWTKGRRKLCLAESELLPPAFILLANSSSLRVKVHVNPTLKKIFLSGLLYKIYLKEVGQKNQTASVVLLVNSYDKDEKEGLFNYLQWGHEYCVSGTVEAIARPTISEVSTEHCIILPRPEWYKILIMGLVALALMAVLGLLVLLVWCMAKPPEKLPITLRSSVSGWRPLSVTETQVESVTDKGWLLMSGQVQGKSGGMEEKSTVTMEERDGEDRRDSTDSGVSMSQTDGERGQGEAGWQQEDSGCGSLGSSSGGFEEPPLLDGRNNSYGSTQIEDSGAGLEHHKDSGVECEECGMMTSAVVVVGDGYRHQAPTSVEVLSYERKVEGEGTPTSKLQESKCKKAHHSFSTLRSHAPLNLLA</sequence>
<dbReference type="InterPro" id="IPR013783">
    <property type="entry name" value="Ig-like_fold"/>
</dbReference>
<accession>A0A9D3QBJ0</accession>
<feature type="signal peptide" evidence="3">
    <location>
        <begin position="1"/>
        <end position="22"/>
    </location>
</feature>
<reference evidence="5" key="1">
    <citation type="submission" date="2021-01" db="EMBL/GenBank/DDBJ databases">
        <authorList>
            <person name="Zahm M."/>
            <person name="Roques C."/>
            <person name="Cabau C."/>
            <person name="Klopp C."/>
            <person name="Donnadieu C."/>
            <person name="Jouanno E."/>
            <person name="Lampietro C."/>
            <person name="Louis A."/>
            <person name="Herpin A."/>
            <person name="Echchiki A."/>
            <person name="Berthelot C."/>
            <person name="Parey E."/>
            <person name="Roest-Crollius H."/>
            <person name="Braasch I."/>
            <person name="Postlethwait J."/>
            <person name="Bobe J."/>
            <person name="Montfort J."/>
            <person name="Bouchez O."/>
            <person name="Begum T."/>
            <person name="Mejri S."/>
            <person name="Adams A."/>
            <person name="Chen W.-J."/>
            <person name="Guiguen Y."/>
        </authorList>
    </citation>
    <scope>NUCLEOTIDE SEQUENCE</scope>
    <source>
        <strain evidence="5">YG-15Mar2019-1</strain>
        <tissue evidence="5">Brain</tissue>
    </source>
</reference>
<gene>
    <name evidence="5" type="ORF">MATL_G00043870</name>
</gene>
<evidence type="ECO:0000256" key="2">
    <source>
        <dbReference type="SAM" id="Phobius"/>
    </source>
</evidence>
<keyword evidence="2" id="KW-0812">Transmembrane</keyword>
<dbReference type="PROSITE" id="PS50853">
    <property type="entry name" value="FN3"/>
    <property type="match status" value="1"/>
</dbReference>
<name>A0A9D3QBJ0_MEGAT</name>
<evidence type="ECO:0000259" key="4">
    <source>
        <dbReference type="PROSITE" id="PS50853"/>
    </source>
</evidence>
<comment type="caution">
    <text evidence="5">The sequence shown here is derived from an EMBL/GenBank/DDBJ whole genome shotgun (WGS) entry which is preliminary data.</text>
</comment>
<dbReference type="InterPro" id="IPR036116">
    <property type="entry name" value="FN3_sf"/>
</dbReference>
<dbReference type="EMBL" id="JAFDVH010000003">
    <property type="protein sequence ID" value="KAG7483964.1"/>
    <property type="molecule type" value="Genomic_DNA"/>
</dbReference>
<feature type="chain" id="PRO_5039660180" description="Fibronectin type-III domain-containing protein" evidence="3">
    <location>
        <begin position="23"/>
        <end position="467"/>
    </location>
</feature>
<dbReference type="Gene3D" id="2.60.40.10">
    <property type="entry name" value="Immunoglobulins"/>
    <property type="match status" value="1"/>
</dbReference>
<evidence type="ECO:0000256" key="1">
    <source>
        <dbReference type="SAM" id="MobiDB-lite"/>
    </source>
</evidence>
<dbReference type="InterPro" id="IPR050650">
    <property type="entry name" value="Type-II_Cytokine-TF_Rcpt"/>
</dbReference>
<dbReference type="GO" id="GO:0004896">
    <property type="term" value="F:cytokine receptor activity"/>
    <property type="evidence" value="ECO:0007669"/>
    <property type="project" value="TreeGrafter"/>
</dbReference>